<name>A0A1H6C345_9VIBR</name>
<evidence type="ECO:0000259" key="6">
    <source>
        <dbReference type="Pfam" id="PF13193"/>
    </source>
</evidence>
<dbReference type="PANTHER" id="PTHR43767:SF1">
    <property type="entry name" value="NONRIBOSOMAL PEPTIDE SYNTHASE PES1 (EUROFUNG)-RELATED"/>
    <property type="match status" value="1"/>
</dbReference>
<keyword evidence="3" id="KW-0547">Nucleotide-binding</keyword>
<feature type="domain" description="AMP-dependent synthetase/ligase" evidence="5">
    <location>
        <begin position="8"/>
        <end position="320"/>
    </location>
</feature>
<dbReference type="Gene3D" id="3.40.50.12780">
    <property type="entry name" value="N-terminal domain of ligase-like"/>
    <property type="match status" value="1"/>
</dbReference>
<dbReference type="EMBL" id="FNVG01000030">
    <property type="protein sequence ID" value="SEG67368.1"/>
    <property type="molecule type" value="Genomic_DNA"/>
</dbReference>
<evidence type="ECO:0000256" key="2">
    <source>
        <dbReference type="ARBA" id="ARBA00022598"/>
    </source>
</evidence>
<dbReference type="InterPro" id="IPR045851">
    <property type="entry name" value="AMP-bd_C_sf"/>
</dbReference>
<dbReference type="CDD" id="cd17630">
    <property type="entry name" value="OSB_MenE-like"/>
    <property type="match status" value="1"/>
</dbReference>
<dbReference type="InterPro" id="IPR050237">
    <property type="entry name" value="ATP-dep_AMP-bd_enzyme"/>
</dbReference>
<dbReference type="Gene3D" id="3.30.300.30">
    <property type="match status" value="1"/>
</dbReference>
<dbReference type="InterPro" id="IPR020845">
    <property type="entry name" value="AMP-binding_CS"/>
</dbReference>
<dbReference type="Proteomes" id="UP000236721">
    <property type="component" value="Unassembled WGS sequence"/>
</dbReference>
<keyword evidence="8" id="KW-1185">Reference proteome</keyword>
<evidence type="ECO:0000313" key="7">
    <source>
        <dbReference type="EMBL" id="SEG67368.1"/>
    </source>
</evidence>
<evidence type="ECO:0000256" key="1">
    <source>
        <dbReference type="ARBA" id="ARBA00022428"/>
    </source>
</evidence>
<dbReference type="PANTHER" id="PTHR43767">
    <property type="entry name" value="LONG-CHAIN-FATTY-ACID--COA LIGASE"/>
    <property type="match status" value="1"/>
</dbReference>
<organism evidence="7 8">
    <name type="scientific">Vibrio hangzhouensis</name>
    <dbReference type="NCBI Taxonomy" id="462991"/>
    <lineage>
        <taxon>Bacteria</taxon>
        <taxon>Pseudomonadati</taxon>
        <taxon>Pseudomonadota</taxon>
        <taxon>Gammaproteobacteria</taxon>
        <taxon>Vibrionales</taxon>
        <taxon>Vibrionaceae</taxon>
        <taxon>Vibrio</taxon>
    </lineage>
</organism>
<accession>A0A1H6C345</accession>
<dbReference type="NCBIfam" id="NF006539">
    <property type="entry name" value="PRK09029.1"/>
    <property type="match status" value="1"/>
</dbReference>
<dbReference type="PROSITE" id="PS00455">
    <property type="entry name" value="AMP_BINDING"/>
    <property type="match status" value="1"/>
</dbReference>
<dbReference type="AlphaFoldDB" id="A0A1H6C345"/>
<dbReference type="InterPro" id="IPR042099">
    <property type="entry name" value="ANL_N_sf"/>
</dbReference>
<evidence type="ECO:0000256" key="3">
    <source>
        <dbReference type="ARBA" id="ARBA00022741"/>
    </source>
</evidence>
<dbReference type="GO" id="GO:0005524">
    <property type="term" value="F:ATP binding"/>
    <property type="evidence" value="ECO:0007669"/>
    <property type="project" value="UniProtKB-KW"/>
</dbReference>
<evidence type="ECO:0000313" key="8">
    <source>
        <dbReference type="Proteomes" id="UP000236721"/>
    </source>
</evidence>
<reference evidence="8" key="1">
    <citation type="submission" date="2016-10" db="EMBL/GenBank/DDBJ databases">
        <authorList>
            <person name="Varghese N."/>
            <person name="Submissions S."/>
        </authorList>
    </citation>
    <scope>NUCLEOTIDE SEQUENCE [LARGE SCALE GENOMIC DNA]</scope>
    <source>
        <strain evidence="8">CGMCC 1.7062</strain>
    </source>
</reference>
<keyword evidence="2" id="KW-0436">Ligase</keyword>
<keyword evidence="1" id="KW-0474">Menaquinone biosynthesis</keyword>
<evidence type="ECO:0000256" key="4">
    <source>
        <dbReference type="ARBA" id="ARBA00022840"/>
    </source>
</evidence>
<dbReference type="InterPro" id="IPR025110">
    <property type="entry name" value="AMP-bd_C"/>
</dbReference>
<keyword evidence="4" id="KW-0067">ATP-binding</keyword>
<dbReference type="RefSeq" id="WP_103882149.1">
    <property type="nucleotide sequence ID" value="NZ_FNVG01000030.1"/>
</dbReference>
<sequence>MTDFRLWEHWATYAPDDIALVTAEQSWTWAQVVHEIDSLQSTLQCSGLTPGQVICLMGRAERKLVFAYLACLSFGLRPAIIAEQPEQQLAIKLAALYLPDENAWLWDCRDASVHRLDSGPVSLARGRALTLPAPSKVENIASIIFTSGSTGHPKAVVHSAAQHLASAHGLLEKFRFVKGDSWLLSLPMYHVSGLAIVWRWLSVGATLTIATGDFASDIAGVSHASLVATQLKRIVDNRWPTDLKRVLLGGSHIPSALITRARERNIETWLGYGMTETASTVTAKRVDDIPSSGRVLPGRKVKLQGSHILVAGDTLAKGYYWQGELKPIVLTHDWFDTKDLGEWVGEELRVIGRADNLFISGGENVHCEEVEAALNALPNLSQSIVVAVEDEEFGARCVAVVQSDQTPKVAEMNLALTSSLAKFKCPVAYFLIPESLSQSGIKVSRAQVKKWLASHQSNYVVIS</sequence>
<dbReference type="InterPro" id="IPR000873">
    <property type="entry name" value="AMP-dep_synth/lig_dom"/>
</dbReference>
<dbReference type="SUPFAM" id="SSF56801">
    <property type="entry name" value="Acetyl-CoA synthetase-like"/>
    <property type="match status" value="1"/>
</dbReference>
<dbReference type="GO" id="GO:0008756">
    <property type="term" value="F:o-succinylbenzoate-CoA ligase activity"/>
    <property type="evidence" value="ECO:0007669"/>
    <property type="project" value="InterPro"/>
</dbReference>
<evidence type="ECO:0000259" key="5">
    <source>
        <dbReference type="Pfam" id="PF00501"/>
    </source>
</evidence>
<dbReference type="NCBIfam" id="TIGR01923">
    <property type="entry name" value="menE"/>
    <property type="match status" value="1"/>
</dbReference>
<protein>
    <submittedName>
        <fullName evidence="7">2-succinylbenzoyl-CoA synthetase</fullName>
    </submittedName>
</protein>
<gene>
    <name evidence="7" type="ORF">SAMN04488244_1308</name>
</gene>
<dbReference type="InterPro" id="IPR010192">
    <property type="entry name" value="MenE"/>
</dbReference>
<dbReference type="GO" id="GO:0009234">
    <property type="term" value="P:menaquinone biosynthetic process"/>
    <property type="evidence" value="ECO:0007669"/>
    <property type="project" value="UniProtKB-KW"/>
</dbReference>
<proteinExistence type="predicted"/>
<feature type="domain" description="AMP-binding enzyme C-terminal" evidence="6">
    <location>
        <begin position="369"/>
        <end position="434"/>
    </location>
</feature>
<dbReference type="OrthoDB" id="9803968at2"/>
<dbReference type="Pfam" id="PF00501">
    <property type="entry name" value="AMP-binding"/>
    <property type="match status" value="1"/>
</dbReference>
<dbReference type="Pfam" id="PF13193">
    <property type="entry name" value="AMP-binding_C"/>
    <property type="match status" value="1"/>
</dbReference>